<dbReference type="Proteomes" id="UP000659654">
    <property type="component" value="Unassembled WGS sequence"/>
</dbReference>
<evidence type="ECO:0000313" key="1">
    <source>
        <dbReference type="EMBL" id="CAD5212170.1"/>
    </source>
</evidence>
<reference evidence="5" key="1">
    <citation type="submission" date="2016-11" db="UniProtKB">
        <authorList>
            <consortium name="WormBaseParasite"/>
        </authorList>
    </citation>
    <scope>IDENTIFICATION</scope>
</reference>
<protein>
    <submittedName>
        <fullName evidence="1">(pine wood nematode) hypothetical protein</fullName>
    </submittedName>
</protein>
<evidence type="ECO:0000313" key="3">
    <source>
        <dbReference type="Proteomes" id="UP000095284"/>
    </source>
</evidence>
<evidence type="ECO:0000313" key="2">
    <source>
        <dbReference type="EMBL" id="CAG9089937.1"/>
    </source>
</evidence>
<proteinExistence type="predicted"/>
<gene>
    <name evidence="1" type="ORF">BXYJ_LOCUS2786</name>
</gene>
<dbReference type="Proteomes" id="UP000582659">
    <property type="component" value="Unassembled WGS sequence"/>
</dbReference>
<evidence type="ECO:0000313" key="5">
    <source>
        <dbReference type="WBParaSite" id="BXY_0696500.1"/>
    </source>
</evidence>
<dbReference type="Proteomes" id="UP000095284">
    <property type="component" value="Unplaced"/>
</dbReference>
<keyword evidence="4" id="KW-1185">Reference proteome</keyword>
<evidence type="ECO:0000313" key="4">
    <source>
        <dbReference type="Proteomes" id="UP000659654"/>
    </source>
</evidence>
<name>A0A1I7S1T7_BURXY</name>
<dbReference type="AlphaFoldDB" id="A0A1I7S1T7"/>
<dbReference type="WBParaSite" id="BXY_0696500.1">
    <property type="protein sequence ID" value="BXY_0696500.1"/>
    <property type="gene ID" value="BXY_0696500"/>
</dbReference>
<organism evidence="3 5">
    <name type="scientific">Bursaphelenchus xylophilus</name>
    <name type="common">Pinewood nematode worm</name>
    <name type="synonym">Aphelenchoides xylophilus</name>
    <dbReference type="NCBI Taxonomy" id="6326"/>
    <lineage>
        <taxon>Eukaryota</taxon>
        <taxon>Metazoa</taxon>
        <taxon>Ecdysozoa</taxon>
        <taxon>Nematoda</taxon>
        <taxon>Chromadorea</taxon>
        <taxon>Rhabditida</taxon>
        <taxon>Tylenchina</taxon>
        <taxon>Tylenchomorpha</taxon>
        <taxon>Aphelenchoidea</taxon>
        <taxon>Aphelenchoididae</taxon>
        <taxon>Bursaphelenchus</taxon>
    </lineage>
</organism>
<dbReference type="EMBL" id="CAJFDI010000001">
    <property type="protein sequence ID" value="CAD5212170.1"/>
    <property type="molecule type" value="Genomic_DNA"/>
</dbReference>
<dbReference type="EMBL" id="CAJFCV020000001">
    <property type="protein sequence ID" value="CAG9089937.1"/>
    <property type="molecule type" value="Genomic_DNA"/>
</dbReference>
<accession>A0A1I7S1T7</accession>
<sequence>MCVEPDRRLVFFTSVLKQSVATLVPTWVHVLAHLAGQAYTHRSWIDEDHGTSWRWWTQELMRRLGWPEIILPVEFVNE</sequence>
<reference evidence="2" key="2">
    <citation type="submission" date="2020-08" db="EMBL/GenBank/DDBJ databases">
        <authorList>
            <person name="Kikuchi T."/>
        </authorList>
    </citation>
    <scope>NUCLEOTIDE SEQUENCE</scope>
    <source>
        <strain evidence="1">Ka4C1</strain>
    </source>
</reference>